<dbReference type="EMBL" id="CP051464">
    <property type="protein sequence ID" value="QJC97180.1"/>
    <property type="molecule type" value="Genomic_DNA"/>
</dbReference>
<accession>A0ABX6LZ68</accession>
<dbReference type="GeneID" id="76984799"/>
<proteinExistence type="predicted"/>
<dbReference type="RefSeq" id="WP_211090765.1">
    <property type="nucleotide sequence ID" value="NZ_CP051464.1"/>
</dbReference>
<feature type="coiled-coil region" evidence="1">
    <location>
        <begin position="60"/>
        <end position="94"/>
    </location>
</feature>
<evidence type="ECO:0000313" key="2">
    <source>
        <dbReference type="EMBL" id="QJC97180.1"/>
    </source>
</evidence>
<name>A0ABX6LZ68_BACMO</name>
<reference evidence="2 3" key="1">
    <citation type="submission" date="2020-04" db="EMBL/GenBank/DDBJ databases">
        <title>Plant growth promoting and environmental Bacillus: genomic and epigenetic comparison.</title>
        <authorList>
            <person name="Reva O.N."/>
            <person name="Lutz S."/>
            <person name="Ahrens C.H."/>
        </authorList>
    </citation>
    <scope>NUCLEOTIDE SEQUENCE [LARGE SCALE GENOMIC DNA]</scope>
    <source>
        <strain evidence="2 3">UCMB5075</strain>
    </source>
</reference>
<keyword evidence="1" id="KW-0175">Coiled coil</keyword>
<gene>
    <name evidence="2" type="ORF">HC660_27060</name>
</gene>
<evidence type="ECO:0000313" key="3">
    <source>
        <dbReference type="Proteomes" id="UP000501048"/>
    </source>
</evidence>
<protein>
    <recommendedName>
        <fullName evidence="4">Phage protein</fullName>
    </recommendedName>
</protein>
<keyword evidence="3" id="KW-1185">Reference proteome</keyword>
<sequence length="124" mass="14331">MYRLNKKQLEEIRKRSDKATVGHWRATLDDPYDRTYVLGAFNGGVTVIADIKGDADAEFIANARQDIPALLEHIAEVEQELREATLIIDRVENLLSKMRYGTEYEVYDEVYRFLYGKGDENDNV</sequence>
<evidence type="ECO:0008006" key="4">
    <source>
        <dbReference type="Google" id="ProtNLM"/>
    </source>
</evidence>
<dbReference type="Proteomes" id="UP000501048">
    <property type="component" value="Chromosome"/>
</dbReference>
<evidence type="ECO:0000256" key="1">
    <source>
        <dbReference type="SAM" id="Coils"/>
    </source>
</evidence>
<organism evidence="2 3">
    <name type="scientific">Bacillus mojavensis</name>
    <dbReference type="NCBI Taxonomy" id="72360"/>
    <lineage>
        <taxon>Bacteria</taxon>
        <taxon>Bacillati</taxon>
        <taxon>Bacillota</taxon>
        <taxon>Bacilli</taxon>
        <taxon>Bacillales</taxon>
        <taxon>Bacillaceae</taxon>
        <taxon>Bacillus</taxon>
    </lineage>
</organism>